<protein>
    <submittedName>
        <fullName evidence="2">Uncharacterized protein</fullName>
    </submittedName>
</protein>
<dbReference type="Proteomes" id="UP001344447">
    <property type="component" value="Unassembled WGS sequence"/>
</dbReference>
<evidence type="ECO:0000313" key="3">
    <source>
        <dbReference type="Proteomes" id="UP001344447"/>
    </source>
</evidence>
<feature type="compositionally biased region" description="Low complexity" evidence="1">
    <location>
        <begin position="57"/>
        <end position="72"/>
    </location>
</feature>
<feature type="region of interest" description="Disordered" evidence="1">
    <location>
        <begin position="46"/>
        <end position="72"/>
    </location>
</feature>
<gene>
    <name evidence="2" type="ORF">RB653_000560</name>
</gene>
<evidence type="ECO:0000313" key="2">
    <source>
        <dbReference type="EMBL" id="KAK5580540.1"/>
    </source>
</evidence>
<proteinExistence type="predicted"/>
<evidence type="ECO:0000256" key="1">
    <source>
        <dbReference type="SAM" id="MobiDB-lite"/>
    </source>
</evidence>
<reference evidence="2 3" key="1">
    <citation type="submission" date="2023-11" db="EMBL/GenBank/DDBJ databases">
        <title>Dfirmibasis_genome.</title>
        <authorList>
            <person name="Edelbroek B."/>
            <person name="Kjellin J."/>
            <person name="Jerlstrom-Hultqvist J."/>
            <person name="Soderbom F."/>
        </authorList>
    </citation>
    <scope>NUCLEOTIDE SEQUENCE [LARGE SCALE GENOMIC DNA]</scope>
    <source>
        <strain evidence="2 3">TNS-C-14</strain>
    </source>
</reference>
<dbReference type="EMBL" id="JAVFKY010000002">
    <property type="protein sequence ID" value="KAK5580540.1"/>
    <property type="molecule type" value="Genomic_DNA"/>
</dbReference>
<dbReference type="AlphaFoldDB" id="A0AAN7U314"/>
<organism evidence="2 3">
    <name type="scientific">Dictyostelium firmibasis</name>
    <dbReference type="NCBI Taxonomy" id="79012"/>
    <lineage>
        <taxon>Eukaryota</taxon>
        <taxon>Amoebozoa</taxon>
        <taxon>Evosea</taxon>
        <taxon>Eumycetozoa</taxon>
        <taxon>Dictyostelia</taxon>
        <taxon>Dictyosteliales</taxon>
        <taxon>Dictyosteliaceae</taxon>
        <taxon>Dictyostelium</taxon>
    </lineage>
</organism>
<keyword evidence="3" id="KW-1185">Reference proteome</keyword>
<name>A0AAN7U314_9MYCE</name>
<accession>A0AAN7U314</accession>
<sequence length="80" mass="9139">MSFSSSLIRCAIMTNSSGANTKFIQYYPVHKFNKMQYNEKKQHMKFQKSSNPIPAQSKLNTNTNTNQLNSNSNYLVVDDA</sequence>
<comment type="caution">
    <text evidence="2">The sequence shown here is derived from an EMBL/GenBank/DDBJ whole genome shotgun (WGS) entry which is preliminary data.</text>
</comment>